<protein>
    <submittedName>
        <fullName evidence="1">Uncharacterized protein</fullName>
    </submittedName>
</protein>
<reference evidence="1 2" key="1">
    <citation type="journal article" date="2023" name="Plants (Basel)">
        <title>Bridging the Gap: Combining Genomics and Transcriptomics Approaches to Understand Stylosanthes scabra, an Orphan Legume from the Brazilian Caatinga.</title>
        <authorList>
            <person name="Ferreira-Neto J.R.C."/>
            <person name="da Silva M.D."/>
            <person name="Binneck E."/>
            <person name="de Melo N.F."/>
            <person name="da Silva R.H."/>
            <person name="de Melo A.L.T.M."/>
            <person name="Pandolfi V."/>
            <person name="Bustamante F.O."/>
            <person name="Brasileiro-Vidal A.C."/>
            <person name="Benko-Iseppon A.M."/>
        </authorList>
    </citation>
    <scope>NUCLEOTIDE SEQUENCE [LARGE SCALE GENOMIC DNA]</scope>
    <source>
        <tissue evidence="1">Leaves</tissue>
    </source>
</reference>
<gene>
    <name evidence="1" type="ORF">PIB30_042502</name>
</gene>
<organism evidence="1 2">
    <name type="scientific">Stylosanthes scabra</name>
    <dbReference type="NCBI Taxonomy" id="79078"/>
    <lineage>
        <taxon>Eukaryota</taxon>
        <taxon>Viridiplantae</taxon>
        <taxon>Streptophyta</taxon>
        <taxon>Embryophyta</taxon>
        <taxon>Tracheophyta</taxon>
        <taxon>Spermatophyta</taxon>
        <taxon>Magnoliopsida</taxon>
        <taxon>eudicotyledons</taxon>
        <taxon>Gunneridae</taxon>
        <taxon>Pentapetalae</taxon>
        <taxon>rosids</taxon>
        <taxon>fabids</taxon>
        <taxon>Fabales</taxon>
        <taxon>Fabaceae</taxon>
        <taxon>Papilionoideae</taxon>
        <taxon>50 kb inversion clade</taxon>
        <taxon>dalbergioids sensu lato</taxon>
        <taxon>Dalbergieae</taxon>
        <taxon>Pterocarpus clade</taxon>
        <taxon>Stylosanthes</taxon>
    </lineage>
</organism>
<proteinExistence type="predicted"/>
<comment type="caution">
    <text evidence="1">The sequence shown here is derived from an EMBL/GenBank/DDBJ whole genome shotgun (WGS) entry which is preliminary data.</text>
</comment>
<dbReference type="Proteomes" id="UP001341840">
    <property type="component" value="Unassembled WGS sequence"/>
</dbReference>
<name>A0ABU6RFR5_9FABA</name>
<evidence type="ECO:0000313" key="1">
    <source>
        <dbReference type="EMBL" id="MED6122716.1"/>
    </source>
</evidence>
<accession>A0ABU6RFR5</accession>
<keyword evidence="2" id="KW-1185">Reference proteome</keyword>
<dbReference type="EMBL" id="JASCZI010030450">
    <property type="protein sequence ID" value="MED6122716.1"/>
    <property type="molecule type" value="Genomic_DNA"/>
</dbReference>
<sequence length="58" mass="6559">MENVIDRSLLESHLESKDDDINKLPIIEESEKRMMEEAHLDYIYTGGPGGPEGPPPKH</sequence>
<evidence type="ECO:0000313" key="2">
    <source>
        <dbReference type="Proteomes" id="UP001341840"/>
    </source>
</evidence>